<comment type="caution">
    <text evidence="1">The sequence shown here is derived from an EMBL/GenBank/DDBJ whole genome shotgun (WGS) entry which is preliminary data.</text>
</comment>
<accession>A0AAD8Y2X1</accession>
<proteinExistence type="predicted"/>
<sequence length="29" mass="3460">MRQAGNNWRLCIHSVHIFAEHRPAICQDR</sequence>
<evidence type="ECO:0000313" key="1">
    <source>
        <dbReference type="EMBL" id="KAK1737825.1"/>
    </source>
</evidence>
<keyword evidence="2" id="KW-1185">Reference proteome</keyword>
<dbReference type="AlphaFoldDB" id="A0AAD8Y2X1"/>
<reference evidence="1" key="1">
    <citation type="submission" date="2023-06" db="EMBL/GenBank/DDBJ databases">
        <title>Survivors Of The Sea: Transcriptome response of Skeletonema marinoi to long-term dormancy.</title>
        <authorList>
            <person name="Pinder M.I.M."/>
            <person name="Kourtchenko O."/>
            <person name="Robertson E.K."/>
            <person name="Larsson T."/>
            <person name="Maumus F."/>
            <person name="Osuna-Cruz C.M."/>
            <person name="Vancaester E."/>
            <person name="Stenow R."/>
            <person name="Vandepoele K."/>
            <person name="Ploug H."/>
            <person name="Bruchert V."/>
            <person name="Godhe A."/>
            <person name="Topel M."/>
        </authorList>
    </citation>
    <scope>NUCLEOTIDE SEQUENCE</scope>
    <source>
        <strain evidence="1">R05AC</strain>
    </source>
</reference>
<evidence type="ECO:0000313" key="2">
    <source>
        <dbReference type="Proteomes" id="UP001224775"/>
    </source>
</evidence>
<protein>
    <submittedName>
        <fullName evidence="1">Uncharacterized protein</fullName>
    </submittedName>
</protein>
<gene>
    <name evidence="1" type="ORF">QTG54_011597</name>
</gene>
<dbReference type="EMBL" id="JATAAI010000023">
    <property type="protein sequence ID" value="KAK1737825.1"/>
    <property type="molecule type" value="Genomic_DNA"/>
</dbReference>
<organism evidence="1 2">
    <name type="scientific">Skeletonema marinoi</name>
    <dbReference type="NCBI Taxonomy" id="267567"/>
    <lineage>
        <taxon>Eukaryota</taxon>
        <taxon>Sar</taxon>
        <taxon>Stramenopiles</taxon>
        <taxon>Ochrophyta</taxon>
        <taxon>Bacillariophyta</taxon>
        <taxon>Coscinodiscophyceae</taxon>
        <taxon>Thalassiosirophycidae</taxon>
        <taxon>Thalassiosirales</taxon>
        <taxon>Skeletonemataceae</taxon>
        <taxon>Skeletonema</taxon>
        <taxon>Skeletonema marinoi-dohrnii complex</taxon>
    </lineage>
</organism>
<dbReference type="Proteomes" id="UP001224775">
    <property type="component" value="Unassembled WGS sequence"/>
</dbReference>
<name>A0AAD8Y2X1_9STRA</name>